<name>A0A857JKU9_9ALTE</name>
<dbReference type="OrthoDB" id="9130337at2"/>
<feature type="transmembrane region" description="Helical" evidence="1">
    <location>
        <begin position="136"/>
        <end position="158"/>
    </location>
</feature>
<keyword evidence="4" id="KW-1185">Reference proteome</keyword>
<evidence type="ECO:0000313" key="3">
    <source>
        <dbReference type="EMBL" id="QHJ12166.1"/>
    </source>
</evidence>
<keyword evidence="1" id="KW-1133">Transmembrane helix</keyword>
<keyword evidence="1" id="KW-0812">Transmembrane</keyword>
<proteinExistence type="predicted"/>
<dbReference type="GO" id="GO:0005886">
    <property type="term" value="C:plasma membrane"/>
    <property type="evidence" value="ECO:0007669"/>
    <property type="project" value="TreeGrafter"/>
</dbReference>
<sequence length="190" mass="21362">MVTYFKNKTKQFIESKNMYLVLVIASFLESIIVPIPLEAVLIPLMQAKREKIWLLATLATLGCIFGAIIGYGVGYYLFDQFAEQIASWFSDPQQLENVKTQMQEQGFWYVLSVGIIPVPFQIAMLAAGAAKYSLGLFLLATFIARSIRYFGLALLVKLAGNQAEALFKKYKIPTAIGLTLIVALIWWIKH</sequence>
<dbReference type="AlphaFoldDB" id="A0A857JKU9"/>
<evidence type="ECO:0000313" key="4">
    <source>
        <dbReference type="Proteomes" id="UP000464524"/>
    </source>
</evidence>
<dbReference type="PANTHER" id="PTHR42709:SF11">
    <property type="entry name" value="DEDA FAMILY PROTEIN"/>
    <property type="match status" value="1"/>
</dbReference>
<gene>
    <name evidence="3" type="ORF">FX988_02417</name>
</gene>
<reference evidence="3 4" key="1">
    <citation type="submission" date="2019-12" db="EMBL/GenBank/DDBJ databases">
        <title>Genome sequencing and assembly of endphytes of Porphyra tenera.</title>
        <authorList>
            <person name="Park J.M."/>
            <person name="Shin R."/>
            <person name="Jo S.H."/>
        </authorList>
    </citation>
    <scope>NUCLEOTIDE SEQUENCE [LARGE SCALE GENOMIC DNA]</scope>
    <source>
        <strain evidence="3 4">GPM4</strain>
    </source>
</reference>
<evidence type="ECO:0000259" key="2">
    <source>
        <dbReference type="Pfam" id="PF09335"/>
    </source>
</evidence>
<feature type="transmembrane region" description="Helical" evidence="1">
    <location>
        <begin position="107"/>
        <end position="130"/>
    </location>
</feature>
<dbReference type="RefSeq" id="WP_007986876.1">
    <property type="nucleotide sequence ID" value="NZ_CP047656.1"/>
</dbReference>
<feature type="transmembrane region" description="Helical" evidence="1">
    <location>
        <begin position="170"/>
        <end position="188"/>
    </location>
</feature>
<feature type="transmembrane region" description="Helical" evidence="1">
    <location>
        <begin position="52"/>
        <end position="78"/>
    </location>
</feature>
<dbReference type="PANTHER" id="PTHR42709">
    <property type="entry name" value="ALKALINE PHOSPHATASE LIKE PROTEIN"/>
    <property type="match status" value="1"/>
</dbReference>
<evidence type="ECO:0000256" key="1">
    <source>
        <dbReference type="SAM" id="Phobius"/>
    </source>
</evidence>
<dbReference type="InterPro" id="IPR032816">
    <property type="entry name" value="VTT_dom"/>
</dbReference>
<dbReference type="Pfam" id="PF09335">
    <property type="entry name" value="VTT_dom"/>
    <property type="match status" value="1"/>
</dbReference>
<dbReference type="InterPro" id="IPR051311">
    <property type="entry name" value="DedA_domain"/>
</dbReference>
<keyword evidence="1" id="KW-0472">Membrane</keyword>
<feature type="domain" description="VTT" evidence="2">
    <location>
        <begin position="51"/>
        <end position="156"/>
    </location>
</feature>
<dbReference type="EMBL" id="CP047656">
    <property type="protein sequence ID" value="QHJ12166.1"/>
    <property type="molecule type" value="Genomic_DNA"/>
</dbReference>
<organism evidence="3 4">
    <name type="scientific">Paraglaciecola mesophila</name>
    <dbReference type="NCBI Taxonomy" id="197222"/>
    <lineage>
        <taxon>Bacteria</taxon>
        <taxon>Pseudomonadati</taxon>
        <taxon>Pseudomonadota</taxon>
        <taxon>Gammaproteobacteria</taxon>
        <taxon>Alteromonadales</taxon>
        <taxon>Alteromonadaceae</taxon>
        <taxon>Paraglaciecola</taxon>
    </lineage>
</organism>
<protein>
    <recommendedName>
        <fullName evidence="2">VTT domain-containing protein</fullName>
    </recommendedName>
</protein>
<dbReference type="Proteomes" id="UP000464524">
    <property type="component" value="Chromosome"/>
</dbReference>
<feature type="transmembrane region" description="Helical" evidence="1">
    <location>
        <begin position="20"/>
        <end position="46"/>
    </location>
</feature>
<dbReference type="KEGG" id="pmes:FX988_02417"/>
<accession>A0A857JKU9</accession>